<keyword evidence="3" id="KW-1185">Reference proteome</keyword>
<dbReference type="NCBIfam" id="TIGR04430">
    <property type="entry name" value="OM_asym_MlaD"/>
    <property type="match status" value="1"/>
</dbReference>
<dbReference type="GO" id="GO:0005543">
    <property type="term" value="F:phospholipid binding"/>
    <property type="evidence" value="ECO:0007669"/>
    <property type="project" value="TreeGrafter"/>
</dbReference>
<dbReference type="Proteomes" id="UP000630353">
    <property type="component" value="Unassembled WGS sequence"/>
</dbReference>
<dbReference type="InterPro" id="IPR003399">
    <property type="entry name" value="Mce/MlaD"/>
</dbReference>
<reference evidence="2" key="2">
    <citation type="submission" date="2020-09" db="EMBL/GenBank/DDBJ databases">
        <authorList>
            <person name="Sun Q."/>
            <person name="Kim S."/>
        </authorList>
    </citation>
    <scope>NUCLEOTIDE SEQUENCE</scope>
    <source>
        <strain evidence="2">KCTC 42651</strain>
    </source>
</reference>
<reference evidence="2" key="1">
    <citation type="journal article" date="2014" name="Int. J. Syst. Evol. Microbiol.">
        <title>Complete genome sequence of Corynebacterium casei LMG S-19264T (=DSM 44701T), isolated from a smear-ripened cheese.</title>
        <authorList>
            <consortium name="US DOE Joint Genome Institute (JGI-PGF)"/>
            <person name="Walter F."/>
            <person name="Albersmeier A."/>
            <person name="Kalinowski J."/>
            <person name="Ruckert C."/>
        </authorList>
    </citation>
    <scope>NUCLEOTIDE SEQUENCE</scope>
    <source>
        <strain evidence="2">KCTC 42651</strain>
    </source>
</reference>
<dbReference type="PANTHER" id="PTHR33371:SF4">
    <property type="entry name" value="INTERMEMBRANE PHOSPHOLIPID TRANSPORT SYSTEM BINDING PROTEIN MLAD"/>
    <property type="match status" value="1"/>
</dbReference>
<dbReference type="EMBL" id="BMZS01000015">
    <property type="protein sequence ID" value="GHD62973.1"/>
    <property type="molecule type" value="Genomic_DNA"/>
</dbReference>
<evidence type="ECO:0000313" key="2">
    <source>
        <dbReference type="EMBL" id="GHD62973.1"/>
    </source>
</evidence>
<dbReference type="AlphaFoldDB" id="A0A918XXK9"/>
<name>A0A918XXK9_9PROT</name>
<dbReference type="RefSeq" id="WP_189995362.1">
    <property type="nucleotide sequence ID" value="NZ_BMZS01000015.1"/>
</dbReference>
<sequence>MHRNLIETLLGAVVLGVAGLFLAFAYTTADLGRTGGYEVEAEFTTIGGLKVGNDVRMAGIKIGSVVRQELDPQTYLARVTLSVDPSIELPADTSATIASEGLLGGNYVDLAPGGDPTMLKPGGRIQYTQDAVDMVQLLGKFIFSAGDGGTASK</sequence>
<comment type="caution">
    <text evidence="2">The sequence shown here is derived from an EMBL/GenBank/DDBJ whole genome shotgun (WGS) entry which is preliminary data.</text>
</comment>
<dbReference type="InterPro" id="IPR052336">
    <property type="entry name" value="MlaD_Phospholipid_Transporter"/>
</dbReference>
<dbReference type="GO" id="GO:0005548">
    <property type="term" value="F:phospholipid transporter activity"/>
    <property type="evidence" value="ECO:0007669"/>
    <property type="project" value="TreeGrafter"/>
</dbReference>
<accession>A0A918XXK9</accession>
<dbReference type="PANTHER" id="PTHR33371">
    <property type="entry name" value="INTERMEMBRANE PHOSPHOLIPID TRANSPORT SYSTEM BINDING PROTEIN MLAD-RELATED"/>
    <property type="match status" value="1"/>
</dbReference>
<proteinExistence type="predicted"/>
<feature type="domain" description="Mce/MlaD" evidence="1">
    <location>
        <begin position="36"/>
        <end position="113"/>
    </location>
</feature>
<evidence type="ECO:0000259" key="1">
    <source>
        <dbReference type="Pfam" id="PF02470"/>
    </source>
</evidence>
<protein>
    <submittedName>
        <fullName evidence="2">ATPase AAA</fullName>
    </submittedName>
</protein>
<dbReference type="InterPro" id="IPR030970">
    <property type="entry name" value="ABC_MlaD"/>
</dbReference>
<dbReference type="Pfam" id="PF02470">
    <property type="entry name" value="MlaD"/>
    <property type="match status" value="1"/>
</dbReference>
<evidence type="ECO:0000313" key="3">
    <source>
        <dbReference type="Proteomes" id="UP000630353"/>
    </source>
</evidence>
<organism evidence="2 3">
    <name type="scientific">Thalassobaculum fulvum</name>
    <dbReference type="NCBI Taxonomy" id="1633335"/>
    <lineage>
        <taxon>Bacteria</taxon>
        <taxon>Pseudomonadati</taxon>
        <taxon>Pseudomonadota</taxon>
        <taxon>Alphaproteobacteria</taxon>
        <taxon>Rhodospirillales</taxon>
        <taxon>Thalassobaculaceae</taxon>
        <taxon>Thalassobaculum</taxon>
    </lineage>
</organism>
<gene>
    <name evidence="2" type="ORF">GCM10017083_52560</name>
</gene>